<keyword evidence="4" id="KW-0804">Transcription</keyword>
<reference evidence="6 7" key="1">
    <citation type="journal article" date="2009" name="Appl. Environ. Microbiol.">
        <title>Three genomes from the phylum Acidobacteria provide insight into the lifestyles of these microorganisms in soils.</title>
        <authorList>
            <person name="Ward N.L."/>
            <person name="Challacombe J.F."/>
            <person name="Janssen P.H."/>
            <person name="Henrissat B."/>
            <person name="Coutinho P.M."/>
            <person name="Wu M."/>
            <person name="Xie G."/>
            <person name="Haft D.H."/>
            <person name="Sait M."/>
            <person name="Badger J."/>
            <person name="Barabote R.D."/>
            <person name="Bradley B."/>
            <person name="Brettin T.S."/>
            <person name="Brinkac L.M."/>
            <person name="Bruce D."/>
            <person name="Creasy T."/>
            <person name="Daugherty S.C."/>
            <person name="Davidsen T.M."/>
            <person name="DeBoy R.T."/>
            <person name="Detter J.C."/>
            <person name="Dodson R.J."/>
            <person name="Durkin A.S."/>
            <person name="Ganapathy A."/>
            <person name="Gwinn-Giglio M."/>
            <person name="Han C.S."/>
            <person name="Khouri H."/>
            <person name="Kiss H."/>
            <person name="Kothari S.P."/>
            <person name="Madupu R."/>
            <person name="Nelson K.E."/>
            <person name="Nelson W.C."/>
            <person name="Paulsen I."/>
            <person name="Penn K."/>
            <person name="Ren Q."/>
            <person name="Rosovitz M.J."/>
            <person name="Selengut J.D."/>
            <person name="Shrivastava S."/>
            <person name="Sullivan S.A."/>
            <person name="Tapia R."/>
            <person name="Thompson L.S."/>
            <person name="Watkins K.L."/>
            <person name="Yang Q."/>
            <person name="Yu C."/>
            <person name="Zafar N."/>
            <person name="Zhou L."/>
            <person name="Kuske C.R."/>
        </authorList>
    </citation>
    <scope>NUCLEOTIDE SEQUENCE [LARGE SCALE GENOMIC DNA]</scope>
    <source>
        <strain evidence="6 7">Ellin345</strain>
    </source>
</reference>
<dbReference type="InterPro" id="IPR013249">
    <property type="entry name" value="RNA_pol_sigma70_r4_t2"/>
</dbReference>
<sequence>MASTLQNVAISDLSFIPAFTATTSIERCKSIYEENRHRIYAFAFWMTNSELEAEHLLEATFVRAFAENSTPTSAQIDDALIAILRWECSIGPLTLKSGEVKQILNVRENTKRVHLELAVVQLPATEKLIFLMHDVEGYEHARVARALGISADESKRGLHEARLRIRELVAEMVW</sequence>
<evidence type="ECO:0000256" key="1">
    <source>
        <dbReference type="ARBA" id="ARBA00023015"/>
    </source>
</evidence>
<proteinExistence type="predicted"/>
<dbReference type="AlphaFoldDB" id="Q1INQ3"/>
<dbReference type="InterPro" id="IPR039425">
    <property type="entry name" value="RNA_pol_sigma-70-like"/>
</dbReference>
<dbReference type="SUPFAM" id="SSF88659">
    <property type="entry name" value="Sigma3 and sigma4 domains of RNA polymerase sigma factors"/>
    <property type="match status" value="1"/>
</dbReference>
<dbReference type="Gene3D" id="1.10.10.10">
    <property type="entry name" value="Winged helix-like DNA-binding domain superfamily/Winged helix DNA-binding domain"/>
    <property type="match status" value="1"/>
</dbReference>
<dbReference type="OrthoDB" id="121840at2"/>
<dbReference type="STRING" id="204669.Acid345_2496"/>
<keyword evidence="3" id="KW-0238">DNA-binding</keyword>
<evidence type="ECO:0000256" key="3">
    <source>
        <dbReference type="ARBA" id="ARBA00023125"/>
    </source>
</evidence>
<keyword evidence="2" id="KW-0731">Sigma factor</keyword>
<dbReference type="InterPro" id="IPR013324">
    <property type="entry name" value="RNA_pol_sigma_r3/r4-like"/>
</dbReference>
<accession>Q1INQ3</accession>
<dbReference type="Proteomes" id="UP000002432">
    <property type="component" value="Chromosome"/>
</dbReference>
<name>Q1INQ3_KORVE</name>
<evidence type="ECO:0000256" key="4">
    <source>
        <dbReference type="ARBA" id="ARBA00023163"/>
    </source>
</evidence>
<dbReference type="KEGG" id="aba:Acid345_2496"/>
<dbReference type="GO" id="GO:0003677">
    <property type="term" value="F:DNA binding"/>
    <property type="evidence" value="ECO:0007669"/>
    <property type="project" value="UniProtKB-KW"/>
</dbReference>
<evidence type="ECO:0000259" key="5">
    <source>
        <dbReference type="Pfam" id="PF08281"/>
    </source>
</evidence>
<organism evidence="6 7">
    <name type="scientific">Koribacter versatilis (strain Ellin345)</name>
    <dbReference type="NCBI Taxonomy" id="204669"/>
    <lineage>
        <taxon>Bacteria</taxon>
        <taxon>Pseudomonadati</taxon>
        <taxon>Acidobacteriota</taxon>
        <taxon>Terriglobia</taxon>
        <taxon>Terriglobales</taxon>
        <taxon>Candidatus Korobacteraceae</taxon>
        <taxon>Candidatus Korobacter</taxon>
    </lineage>
</organism>
<dbReference type="GO" id="GO:0016987">
    <property type="term" value="F:sigma factor activity"/>
    <property type="evidence" value="ECO:0007669"/>
    <property type="project" value="UniProtKB-KW"/>
</dbReference>
<dbReference type="eggNOG" id="COG1595">
    <property type="taxonomic scope" value="Bacteria"/>
</dbReference>
<keyword evidence="7" id="KW-1185">Reference proteome</keyword>
<dbReference type="EMBL" id="CP000360">
    <property type="protein sequence ID" value="ABF41497.1"/>
    <property type="molecule type" value="Genomic_DNA"/>
</dbReference>
<dbReference type="GO" id="GO:0006352">
    <property type="term" value="P:DNA-templated transcription initiation"/>
    <property type="evidence" value="ECO:0007669"/>
    <property type="project" value="InterPro"/>
</dbReference>
<dbReference type="InterPro" id="IPR036388">
    <property type="entry name" value="WH-like_DNA-bd_sf"/>
</dbReference>
<dbReference type="EnsemblBacteria" id="ABF41497">
    <property type="protein sequence ID" value="ABF41497"/>
    <property type="gene ID" value="Acid345_2496"/>
</dbReference>
<dbReference type="Pfam" id="PF08281">
    <property type="entry name" value="Sigma70_r4_2"/>
    <property type="match status" value="1"/>
</dbReference>
<dbReference type="HOGENOM" id="CLU_1538088_0_0_0"/>
<keyword evidence="1" id="KW-0805">Transcription regulation</keyword>
<protein>
    <submittedName>
        <fullName evidence="6">Sigma-24, ECF subfamily</fullName>
    </submittedName>
</protein>
<dbReference type="PANTHER" id="PTHR43133:SF8">
    <property type="entry name" value="RNA POLYMERASE SIGMA FACTOR HI_1459-RELATED"/>
    <property type="match status" value="1"/>
</dbReference>
<gene>
    <name evidence="6" type="ordered locus">Acid345_2496</name>
</gene>
<dbReference type="PANTHER" id="PTHR43133">
    <property type="entry name" value="RNA POLYMERASE ECF-TYPE SIGMA FACTO"/>
    <property type="match status" value="1"/>
</dbReference>
<evidence type="ECO:0000256" key="2">
    <source>
        <dbReference type="ARBA" id="ARBA00023082"/>
    </source>
</evidence>
<dbReference type="RefSeq" id="WP_011523298.1">
    <property type="nucleotide sequence ID" value="NC_008009.1"/>
</dbReference>
<evidence type="ECO:0000313" key="7">
    <source>
        <dbReference type="Proteomes" id="UP000002432"/>
    </source>
</evidence>
<feature type="domain" description="RNA polymerase sigma factor 70 region 4 type 2" evidence="5">
    <location>
        <begin position="115"/>
        <end position="164"/>
    </location>
</feature>
<evidence type="ECO:0000313" key="6">
    <source>
        <dbReference type="EMBL" id="ABF41497.1"/>
    </source>
</evidence>